<dbReference type="AlphaFoldDB" id="A0A921RR39"/>
<dbReference type="InterPro" id="IPR010259">
    <property type="entry name" value="S8pro/Inhibitor_I9"/>
</dbReference>
<name>A0A921RR39_SORBI</name>
<comment type="caution">
    <text evidence="3">The sequence shown here is derived from an EMBL/GenBank/DDBJ whole genome shotgun (WGS) entry which is preliminary data.</text>
</comment>
<dbReference type="EMBL" id="CM027681">
    <property type="protein sequence ID" value="KAG0544250.1"/>
    <property type="molecule type" value="Genomic_DNA"/>
</dbReference>
<keyword evidence="1" id="KW-0472">Membrane</keyword>
<evidence type="ECO:0000256" key="1">
    <source>
        <dbReference type="SAM" id="Phobius"/>
    </source>
</evidence>
<evidence type="ECO:0000313" key="4">
    <source>
        <dbReference type="Proteomes" id="UP000807115"/>
    </source>
</evidence>
<feature type="domain" description="Inhibitor I9" evidence="2">
    <location>
        <begin position="55"/>
        <end position="129"/>
    </location>
</feature>
<feature type="transmembrane region" description="Helical" evidence="1">
    <location>
        <begin position="12"/>
        <end position="34"/>
    </location>
</feature>
<evidence type="ECO:0000259" key="2">
    <source>
        <dbReference type="Pfam" id="PF05922"/>
    </source>
</evidence>
<reference evidence="3" key="2">
    <citation type="submission" date="2020-10" db="EMBL/GenBank/DDBJ databases">
        <authorList>
            <person name="Cooper E.A."/>
            <person name="Brenton Z.W."/>
            <person name="Flinn B.S."/>
            <person name="Jenkins J."/>
            <person name="Shu S."/>
            <person name="Flowers D."/>
            <person name="Luo F."/>
            <person name="Wang Y."/>
            <person name="Xia P."/>
            <person name="Barry K."/>
            <person name="Daum C."/>
            <person name="Lipzen A."/>
            <person name="Yoshinaga Y."/>
            <person name="Schmutz J."/>
            <person name="Saski C."/>
            <person name="Vermerris W."/>
            <person name="Kresovich S."/>
        </authorList>
    </citation>
    <scope>NUCLEOTIDE SEQUENCE</scope>
</reference>
<dbReference type="Proteomes" id="UP000807115">
    <property type="component" value="Chromosome 2"/>
</dbReference>
<gene>
    <name evidence="3" type="ORF">BDA96_02G259300</name>
</gene>
<protein>
    <recommendedName>
        <fullName evidence="2">Inhibitor I9 domain-containing protein</fullName>
    </recommendedName>
</protein>
<proteinExistence type="predicted"/>
<accession>A0A921RR39</accession>
<keyword evidence="1" id="KW-1133">Transmembrane helix</keyword>
<organism evidence="3 4">
    <name type="scientific">Sorghum bicolor</name>
    <name type="common">Sorghum</name>
    <name type="synonym">Sorghum vulgare</name>
    <dbReference type="NCBI Taxonomy" id="4558"/>
    <lineage>
        <taxon>Eukaryota</taxon>
        <taxon>Viridiplantae</taxon>
        <taxon>Streptophyta</taxon>
        <taxon>Embryophyta</taxon>
        <taxon>Tracheophyta</taxon>
        <taxon>Spermatophyta</taxon>
        <taxon>Magnoliopsida</taxon>
        <taxon>Liliopsida</taxon>
        <taxon>Poales</taxon>
        <taxon>Poaceae</taxon>
        <taxon>PACMAD clade</taxon>
        <taxon>Panicoideae</taxon>
        <taxon>Andropogonodae</taxon>
        <taxon>Andropogoneae</taxon>
        <taxon>Sorghinae</taxon>
        <taxon>Sorghum</taxon>
    </lineage>
</organism>
<reference evidence="3" key="1">
    <citation type="journal article" date="2019" name="BMC Genomics">
        <title>A new reference genome for Sorghum bicolor reveals high levels of sequence similarity between sweet and grain genotypes: implications for the genetics of sugar metabolism.</title>
        <authorList>
            <person name="Cooper E.A."/>
            <person name="Brenton Z.W."/>
            <person name="Flinn B.S."/>
            <person name="Jenkins J."/>
            <person name="Shu S."/>
            <person name="Flowers D."/>
            <person name="Luo F."/>
            <person name="Wang Y."/>
            <person name="Xia P."/>
            <person name="Barry K."/>
            <person name="Daum C."/>
            <person name="Lipzen A."/>
            <person name="Yoshinaga Y."/>
            <person name="Schmutz J."/>
            <person name="Saski C."/>
            <person name="Vermerris W."/>
            <person name="Kresovich S."/>
        </authorList>
    </citation>
    <scope>NUCLEOTIDE SEQUENCE</scope>
</reference>
<evidence type="ECO:0000313" key="3">
    <source>
        <dbReference type="EMBL" id="KAG0544250.1"/>
    </source>
</evidence>
<keyword evidence="1" id="KW-0812">Transmembrane</keyword>
<dbReference type="Gene3D" id="3.30.70.80">
    <property type="entry name" value="Peptidase S8 propeptide/proteinase inhibitor I9"/>
    <property type="match status" value="1"/>
</dbReference>
<sequence length="168" mass="18601">MALLVNKKGTAGAVLLAAAVMAILLLLYAASYMVSTPPRAASRRQYYGHAEYYRTYLVILRKPPNADAMDEDAHRRWHESFLPTTVIGYSGEPRLLDSYYRYVRYGIYAFSARLTFAEIEDVAKKPGVLGSRHCPPKGVTTQCTMCQADDWDCGALVVSKPAATASQK</sequence>
<dbReference type="OMA" id="HARYRTY"/>
<dbReference type="InterPro" id="IPR037045">
    <property type="entry name" value="S8pro/Inhibitor_I9_sf"/>
</dbReference>
<dbReference type="Pfam" id="PF05922">
    <property type="entry name" value="Inhibitor_I9"/>
    <property type="match status" value="1"/>
</dbReference>
<dbReference type="Gramene" id="EER99088">
    <property type="protein sequence ID" value="EER99088"/>
    <property type="gene ID" value="SORBI_3002G247900"/>
</dbReference>